<evidence type="ECO:0000259" key="11">
    <source>
        <dbReference type="PROSITE" id="PS50881"/>
    </source>
</evidence>
<dbReference type="GO" id="GO:0005737">
    <property type="term" value="C:cytoplasm"/>
    <property type="evidence" value="ECO:0007669"/>
    <property type="project" value="UniProtKB-ARBA"/>
</dbReference>
<evidence type="ECO:0000313" key="12">
    <source>
        <dbReference type="EMBL" id="QSW37828.1"/>
    </source>
</evidence>
<dbReference type="SUPFAM" id="SSF54211">
    <property type="entry name" value="Ribosomal protein S5 domain 2-like"/>
    <property type="match status" value="1"/>
</dbReference>
<dbReference type="Pfam" id="PF03719">
    <property type="entry name" value="Ribosomal_S5_C"/>
    <property type="match status" value="1"/>
</dbReference>
<name>A0A974X8Y1_9PROT</name>
<dbReference type="Proteomes" id="UP000663602">
    <property type="component" value="Chromosome"/>
</dbReference>
<keyword evidence="6 9" id="KW-0687">Ribonucleoprotein</keyword>
<dbReference type="InterPro" id="IPR013810">
    <property type="entry name" value="Ribosomal_uS5_N"/>
</dbReference>
<dbReference type="GO" id="GO:1990904">
    <property type="term" value="C:ribonucleoprotein complex"/>
    <property type="evidence" value="ECO:0007669"/>
    <property type="project" value="UniProtKB-UniRule"/>
</dbReference>
<dbReference type="GO" id="GO:0003735">
    <property type="term" value="F:structural constituent of ribosome"/>
    <property type="evidence" value="ECO:0007669"/>
    <property type="project" value="UniProtKB-UniRule"/>
</dbReference>
<organism evidence="12 13">
    <name type="scientific">Candidatus Vidania fulgoroideorum</name>
    <dbReference type="NCBI Taxonomy" id="881286"/>
    <lineage>
        <taxon>Bacteria</taxon>
        <taxon>Pseudomonadati</taxon>
        <taxon>Pseudomonadota</taxon>
        <taxon>Betaproteobacteria</taxon>
        <taxon>Candidatus Vidania</taxon>
    </lineage>
</organism>
<dbReference type="InterPro" id="IPR014721">
    <property type="entry name" value="Ribsml_uS5_D2-typ_fold_subgr"/>
</dbReference>
<evidence type="ECO:0000256" key="9">
    <source>
        <dbReference type="PROSITE-ProRule" id="PRU00268"/>
    </source>
</evidence>
<dbReference type="PANTHER" id="PTHR48432:SF1">
    <property type="entry name" value="S5 DRBM DOMAIN-CONTAINING PROTEIN"/>
    <property type="match status" value="1"/>
</dbReference>
<dbReference type="PANTHER" id="PTHR48432">
    <property type="entry name" value="S5 DRBM DOMAIN-CONTAINING PROTEIN"/>
    <property type="match status" value="1"/>
</dbReference>
<dbReference type="Gene3D" id="3.30.230.10">
    <property type="match status" value="1"/>
</dbReference>
<dbReference type="Gene3D" id="3.30.160.20">
    <property type="match status" value="1"/>
</dbReference>
<keyword evidence="5 9" id="KW-0689">Ribosomal protein</keyword>
<keyword evidence="4" id="KW-0694">RNA-binding</keyword>
<dbReference type="InterPro" id="IPR000851">
    <property type="entry name" value="Ribosomal_uS5"/>
</dbReference>
<dbReference type="PROSITE" id="PS50881">
    <property type="entry name" value="S5_DSRBD"/>
    <property type="match status" value="1"/>
</dbReference>
<dbReference type="AlphaFoldDB" id="A0A974X8Y1"/>
<evidence type="ECO:0000256" key="1">
    <source>
        <dbReference type="ARBA" id="ARBA00003093"/>
    </source>
</evidence>
<keyword evidence="3" id="KW-0699">rRNA-binding</keyword>
<dbReference type="GO" id="GO:0006412">
    <property type="term" value="P:translation"/>
    <property type="evidence" value="ECO:0007669"/>
    <property type="project" value="InterPro"/>
</dbReference>
<accession>A0A974X8Y1</accession>
<evidence type="ECO:0000256" key="7">
    <source>
        <dbReference type="ARBA" id="ARBA00035255"/>
    </source>
</evidence>
<proteinExistence type="inferred from homology"/>
<evidence type="ECO:0000256" key="10">
    <source>
        <dbReference type="RuleBase" id="RU003823"/>
    </source>
</evidence>
<gene>
    <name evidence="12" type="ORF">JSR02_00770</name>
</gene>
<comment type="similarity">
    <text evidence="2 10">Belongs to the universal ribosomal protein uS5 family.</text>
</comment>
<dbReference type="FunFam" id="3.30.230.10:FF:000002">
    <property type="entry name" value="30S ribosomal protein S5"/>
    <property type="match status" value="1"/>
</dbReference>
<evidence type="ECO:0000256" key="2">
    <source>
        <dbReference type="ARBA" id="ARBA00008945"/>
    </source>
</evidence>
<dbReference type="InterPro" id="IPR005324">
    <property type="entry name" value="Ribosomal_uS5_C"/>
</dbReference>
<evidence type="ECO:0000256" key="4">
    <source>
        <dbReference type="ARBA" id="ARBA00022884"/>
    </source>
</evidence>
<evidence type="ECO:0000313" key="13">
    <source>
        <dbReference type="Proteomes" id="UP000663602"/>
    </source>
</evidence>
<comment type="function">
    <text evidence="1">Located at the back of the 30S subunit body where it stabilizes the conformation of the head with respect to the body.</text>
</comment>
<feature type="domain" description="S5 DRBM" evidence="11">
    <location>
        <begin position="1"/>
        <end position="62"/>
    </location>
</feature>
<evidence type="ECO:0000256" key="5">
    <source>
        <dbReference type="ARBA" id="ARBA00022980"/>
    </source>
</evidence>
<dbReference type="GO" id="GO:0019843">
    <property type="term" value="F:rRNA binding"/>
    <property type="evidence" value="ECO:0007669"/>
    <property type="project" value="UniProtKB-KW"/>
</dbReference>
<protein>
    <recommendedName>
        <fullName evidence="7">Small ribosomal subunit protein uS5</fullName>
    </recommendedName>
    <alternativeName>
        <fullName evidence="8">30S ribosomal protein S5</fullName>
    </alternativeName>
</protein>
<dbReference type="InterPro" id="IPR020568">
    <property type="entry name" value="Ribosomal_Su5_D2-typ_SF"/>
</dbReference>
<evidence type="ECO:0000256" key="6">
    <source>
        <dbReference type="ARBA" id="ARBA00023274"/>
    </source>
</evidence>
<evidence type="ECO:0000256" key="8">
    <source>
        <dbReference type="ARBA" id="ARBA00035519"/>
    </source>
</evidence>
<reference evidence="12" key="1">
    <citation type="submission" date="2021-02" db="EMBL/GenBank/DDBJ databases">
        <authorList>
            <person name="Franco D."/>
        </authorList>
    </citation>
    <scope>NUCLEOTIDE SEQUENCE</scope>
    <source>
        <strain evidence="12">DICMUL</strain>
    </source>
</reference>
<evidence type="ECO:0000256" key="3">
    <source>
        <dbReference type="ARBA" id="ARBA00022730"/>
    </source>
</evidence>
<sequence length="138" mass="16035">MKEILFHRRTSFVRKGGRNFKYCVFSVIHKNTQLCLGQGKSKNFTEAINKSFKYKKHNLIKPQVKHQTIPKKLESKICKTKLKFKPCLQSHGLIANNIIRNILKNTQIKNIYSEIIGSKNTINVIKATFKILKQIHAK</sequence>
<dbReference type="Pfam" id="PF00333">
    <property type="entry name" value="Ribosomal_S5"/>
    <property type="match status" value="1"/>
</dbReference>
<reference evidence="12" key="2">
    <citation type="submission" date="2021-03" db="EMBL/GenBank/DDBJ databases">
        <title>Alternative transmission patterns in independently acquired nutritional co-symbionts of Dictyopharidae planthoppers.</title>
        <authorList>
            <person name="Michalik A."/>
            <person name="Lukasik P."/>
        </authorList>
    </citation>
    <scope>NUCLEOTIDE SEQUENCE</scope>
    <source>
        <strain evidence="12">DICMUL</strain>
    </source>
</reference>
<dbReference type="GO" id="GO:0005840">
    <property type="term" value="C:ribosome"/>
    <property type="evidence" value="ECO:0007669"/>
    <property type="project" value="UniProtKB-KW"/>
</dbReference>
<dbReference type="EMBL" id="CP071410">
    <property type="protein sequence ID" value="QSW37828.1"/>
    <property type="molecule type" value="Genomic_DNA"/>
</dbReference>